<dbReference type="InterPro" id="IPR002869">
    <property type="entry name" value="Pyrv_flavodox_OxRed_cen"/>
</dbReference>
<dbReference type="NCBIfam" id="TIGR03710">
    <property type="entry name" value="OAFO_sf"/>
    <property type="match status" value="1"/>
</dbReference>
<dbReference type="FunFam" id="3.40.50.920:FF:000009">
    <property type="entry name" value="2-oxoglutarate ferredoxin oxidoreductase subunit alpha"/>
    <property type="match status" value="1"/>
</dbReference>
<evidence type="ECO:0000259" key="4">
    <source>
        <dbReference type="Pfam" id="PF17147"/>
    </source>
</evidence>
<dbReference type="PANTHER" id="PTHR32154:SF20">
    <property type="entry name" value="2-OXOGLUTARATE OXIDOREDUCTASE SUBUNIT KORA"/>
    <property type="match status" value="1"/>
</dbReference>
<dbReference type="GO" id="GO:0016903">
    <property type="term" value="F:oxidoreductase activity, acting on the aldehyde or oxo group of donors"/>
    <property type="evidence" value="ECO:0007669"/>
    <property type="project" value="InterPro"/>
</dbReference>
<evidence type="ECO:0000313" key="6">
    <source>
        <dbReference type="Proteomes" id="UP000285138"/>
    </source>
</evidence>
<dbReference type="SUPFAM" id="SSF53323">
    <property type="entry name" value="Pyruvate-ferredoxin oxidoreductase, PFOR, domain III"/>
    <property type="match status" value="1"/>
</dbReference>
<name>A0A424YGF2_9FIRM</name>
<reference evidence="5 6" key="1">
    <citation type="submission" date="2018-08" db="EMBL/GenBank/DDBJ databases">
        <title>The metabolism and importance of syntrophic acetate oxidation coupled to methane or sulfide production in haloalkaline environments.</title>
        <authorList>
            <person name="Timmers P.H.A."/>
            <person name="Vavourakis C.D."/>
            <person name="Sorokin D.Y."/>
            <person name="Sinninghe Damste J.S."/>
            <person name="Muyzer G."/>
            <person name="Stams A.J.M."/>
            <person name="Plugge C.M."/>
        </authorList>
    </citation>
    <scope>NUCLEOTIDE SEQUENCE [LARGE SCALE GENOMIC DNA]</scope>
    <source>
        <strain evidence="5">MSAO_Bac1</strain>
    </source>
</reference>
<protein>
    <submittedName>
        <fullName evidence="5">2-oxoacid:acceptor oxidoreductase subunit alpha</fullName>
    </submittedName>
</protein>
<dbReference type="Proteomes" id="UP000285138">
    <property type="component" value="Unassembled WGS sequence"/>
</dbReference>
<proteinExistence type="predicted"/>
<feature type="domain" description="Pyruvate flavodoxin/ferredoxin oxidoreductase pyrimidine binding" evidence="3">
    <location>
        <begin position="204"/>
        <end position="431"/>
    </location>
</feature>
<dbReference type="PANTHER" id="PTHR32154">
    <property type="entry name" value="PYRUVATE-FLAVODOXIN OXIDOREDUCTASE-RELATED"/>
    <property type="match status" value="1"/>
</dbReference>
<evidence type="ECO:0000259" key="2">
    <source>
        <dbReference type="Pfam" id="PF01558"/>
    </source>
</evidence>
<organism evidence="5 6">
    <name type="scientific">Candidatus Syntrophonatronum acetioxidans</name>
    <dbReference type="NCBI Taxonomy" id="1795816"/>
    <lineage>
        <taxon>Bacteria</taxon>
        <taxon>Bacillati</taxon>
        <taxon>Bacillota</taxon>
        <taxon>Clostridia</taxon>
        <taxon>Eubacteriales</taxon>
        <taxon>Syntrophomonadaceae</taxon>
        <taxon>Candidatus Syntrophonatronum</taxon>
    </lineage>
</organism>
<dbReference type="Gene3D" id="3.40.920.10">
    <property type="entry name" value="Pyruvate-ferredoxin oxidoreductase, PFOR, domain III"/>
    <property type="match status" value="1"/>
</dbReference>
<dbReference type="SUPFAM" id="SSF52922">
    <property type="entry name" value="TK C-terminal domain-like"/>
    <property type="match status" value="1"/>
</dbReference>
<keyword evidence="1" id="KW-0560">Oxidoreductase</keyword>
<evidence type="ECO:0000259" key="3">
    <source>
        <dbReference type="Pfam" id="PF01855"/>
    </source>
</evidence>
<feature type="domain" description="Pyruvate/ketoisovalerate oxidoreductase catalytic" evidence="2">
    <location>
        <begin position="11"/>
        <end position="170"/>
    </location>
</feature>
<dbReference type="Gene3D" id="3.40.50.970">
    <property type="match status" value="1"/>
</dbReference>
<dbReference type="AlphaFoldDB" id="A0A424YGF2"/>
<dbReference type="InterPro" id="IPR022367">
    <property type="entry name" value="2-oxoacid/accept_OxRdtase_asu"/>
</dbReference>
<sequence length="566" mass="62727">MELNILIGGAAGQGMETIMNLLGKVLLREGYNLLASKDYMSRVRGGHNFSRLRISSATPWTSLETIDILLALNEETYFNHRDNLSPEGKIVYDPDYFSLEEEKRSIAIPLQTLAREAGAVVMSNSVAAGALLALLGLNTRKAEEIIREIFADKKEEISENNIKALKMGFEKASKQCEDCYPLPSPDISSERLYVDGNQVLGMSALASGCRFLSAYPMTPSTGIMNYLAGKSLEHDILVEQAEDEIAAINMALGASYAGLRSLTVTSGGGFSLMVEGLSLAGMTETPVVIILAMRPGPATGLPTRTEQGDLGYVIQGGHGEFPRAVLSAVSHEDAFYRLNKAFELADKYQIPVIFLSDQNFADTHRSIPPFDFSRLNYNRYLALQEEIPSPYKRYRLTENGISPRALPGQMPGEVVLVDSDEHDEKGNIIEDGKTRRLMTEKRMKKMDLLVQEMEEPELYGSSEGNILLLGWGSTCGVLREVVDMLDKEGIKASLLHFMDLWPLPQKRIKTLLPKAKKVFCVENNATGQLASLIRKETSLEVEHKILKFDGRPFFPGEIIQEVKKHV</sequence>
<comment type="caution">
    <text evidence="5">The sequence shown here is derived from an EMBL/GenBank/DDBJ whole genome shotgun (WGS) entry which is preliminary data.</text>
</comment>
<dbReference type="EMBL" id="QZAA01000089">
    <property type="protein sequence ID" value="RQD77028.1"/>
    <property type="molecule type" value="Genomic_DNA"/>
</dbReference>
<feature type="domain" description="Pyruvate:ferredoxin oxidoreductase core" evidence="4">
    <location>
        <begin position="466"/>
        <end position="550"/>
    </location>
</feature>
<dbReference type="InterPro" id="IPR029061">
    <property type="entry name" value="THDP-binding"/>
</dbReference>
<dbReference type="InterPro" id="IPR033412">
    <property type="entry name" value="PFOR_II"/>
</dbReference>
<dbReference type="CDD" id="cd07034">
    <property type="entry name" value="TPP_PYR_PFOR_IOR-alpha_like"/>
    <property type="match status" value="1"/>
</dbReference>
<dbReference type="GO" id="GO:0006979">
    <property type="term" value="P:response to oxidative stress"/>
    <property type="evidence" value="ECO:0007669"/>
    <property type="project" value="TreeGrafter"/>
</dbReference>
<dbReference type="Gene3D" id="3.40.50.920">
    <property type="match status" value="1"/>
</dbReference>
<evidence type="ECO:0000313" key="5">
    <source>
        <dbReference type="EMBL" id="RQD77028.1"/>
    </source>
</evidence>
<dbReference type="InterPro" id="IPR050722">
    <property type="entry name" value="Pyruvate:ferred/Flavod_OxRd"/>
</dbReference>
<evidence type="ECO:0000256" key="1">
    <source>
        <dbReference type="ARBA" id="ARBA00023002"/>
    </source>
</evidence>
<dbReference type="Pfam" id="PF17147">
    <property type="entry name" value="PFOR_II"/>
    <property type="match status" value="1"/>
</dbReference>
<dbReference type="InterPro" id="IPR009014">
    <property type="entry name" value="Transketo_C/PFOR_II"/>
</dbReference>
<dbReference type="FunFam" id="3.40.50.970:FF:000022">
    <property type="entry name" value="2-oxoglutarate ferredoxin oxidoreductase alpha subunit"/>
    <property type="match status" value="1"/>
</dbReference>
<dbReference type="Pfam" id="PF01558">
    <property type="entry name" value="POR"/>
    <property type="match status" value="1"/>
</dbReference>
<dbReference type="InterPro" id="IPR002880">
    <property type="entry name" value="Pyrv_Fd/Flavodoxin_OxRdtase_N"/>
</dbReference>
<accession>A0A424YGF2</accession>
<dbReference type="InterPro" id="IPR019752">
    <property type="entry name" value="Pyrv/ketoisovalerate_OxRed_cat"/>
</dbReference>
<dbReference type="SUPFAM" id="SSF52518">
    <property type="entry name" value="Thiamin diphosphate-binding fold (THDP-binding)"/>
    <property type="match status" value="1"/>
</dbReference>
<dbReference type="Pfam" id="PF01855">
    <property type="entry name" value="POR_N"/>
    <property type="match status" value="1"/>
</dbReference>
<gene>
    <name evidence="5" type="ORF">D5R97_03255</name>
</gene>